<evidence type="ECO:0000313" key="2">
    <source>
        <dbReference type="EMBL" id="ARP21826.1"/>
    </source>
</evidence>
<dbReference type="AlphaFoldDB" id="A0A1W6U1B1"/>
<evidence type="ECO:0008006" key="3">
    <source>
        <dbReference type="Google" id="ProtNLM"/>
    </source>
</evidence>
<geneLocation type="plasmid" evidence="2">
    <name>pL289</name>
</geneLocation>
<name>A0A1W6U1B1_VIBAL</name>
<dbReference type="RefSeq" id="WP_025767483.1">
    <property type="nucleotide sequence ID" value="NZ_CP017893.1"/>
</dbReference>
<evidence type="ECO:0000256" key="1">
    <source>
        <dbReference type="SAM" id="SignalP"/>
    </source>
</evidence>
<keyword evidence="2" id="KW-0614">Plasmid</keyword>
<reference evidence="2" key="1">
    <citation type="submission" date="2016-10" db="EMBL/GenBank/DDBJ databases">
        <title>The High Quality Genome of Vibrio alginolyticus K01M1.</title>
        <authorList>
            <person name="Wendling C."/>
            <person name="Chibani C.M."/>
            <person name="Hertel R."/>
            <person name="Sproer C."/>
            <person name="Bunk B."/>
            <person name="Overmann J."/>
            <person name="Roth O."/>
            <person name="Liesegang H."/>
        </authorList>
    </citation>
    <scope>NUCLEOTIDE SEQUENCE</scope>
    <source>
        <strain evidence="2">K05K4</strain>
        <plasmid evidence="2">pL289</plasmid>
    </source>
</reference>
<feature type="chain" id="PRO_5011401026" description="Lipoprotein" evidence="1">
    <location>
        <begin position="23"/>
        <end position="174"/>
    </location>
</feature>
<dbReference type="EMBL" id="CP017904">
    <property type="protein sequence ID" value="ARP21826.1"/>
    <property type="molecule type" value="Genomic_DNA"/>
</dbReference>
<accession>A0A1W6U1B1</accession>
<proteinExistence type="predicted"/>
<protein>
    <recommendedName>
        <fullName evidence="3">Lipoprotein</fullName>
    </recommendedName>
</protein>
<sequence>MKRTLSLVLTASSLLACSSSETIVPMVTQEFGKRDNAIANVTVFVKDMVENKMATGKVTFNIHSFPYEQQYNNCHIKMNDLTRDCPSTLRIENSDDVYRIELSHSYLSSIALMDNVVMPHVKVVDFSNRYKLLPGEDGSQYVTIHDEGSESGNQNYKRVQIAVRINNRYSPKLY</sequence>
<keyword evidence="1" id="KW-0732">Signal</keyword>
<dbReference type="PROSITE" id="PS51257">
    <property type="entry name" value="PROKAR_LIPOPROTEIN"/>
    <property type="match status" value="1"/>
</dbReference>
<feature type="signal peptide" evidence="1">
    <location>
        <begin position="1"/>
        <end position="22"/>
    </location>
</feature>
<gene>
    <name evidence="2" type="ORF">K05K4_51240</name>
</gene>
<organism evidence="2">
    <name type="scientific">Vibrio alginolyticus</name>
    <dbReference type="NCBI Taxonomy" id="663"/>
    <lineage>
        <taxon>Bacteria</taxon>
        <taxon>Pseudomonadati</taxon>
        <taxon>Pseudomonadota</taxon>
        <taxon>Gammaproteobacteria</taxon>
        <taxon>Vibrionales</taxon>
        <taxon>Vibrionaceae</taxon>
        <taxon>Vibrio</taxon>
    </lineage>
</organism>